<dbReference type="PANTHER" id="PTHR23248:SF63">
    <property type="entry name" value="PHOSPHOLIPID SCRAMBLASE"/>
    <property type="match status" value="1"/>
</dbReference>
<dbReference type="Pfam" id="PF03803">
    <property type="entry name" value="Scramblase"/>
    <property type="match status" value="1"/>
</dbReference>
<keyword evidence="2" id="KW-0564">Palmitate</keyword>
<dbReference type="GO" id="GO:0017128">
    <property type="term" value="F:phospholipid scramblase activity"/>
    <property type="evidence" value="ECO:0007669"/>
    <property type="project" value="InterPro"/>
</dbReference>
<dbReference type="GO" id="GO:0005886">
    <property type="term" value="C:plasma membrane"/>
    <property type="evidence" value="ECO:0007669"/>
    <property type="project" value="TreeGrafter"/>
</dbReference>
<evidence type="ECO:0000313" key="3">
    <source>
        <dbReference type="EMBL" id="VDN12626.1"/>
    </source>
</evidence>
<dbReference type="AlphaFoldDB" id="A0A3P7P3P4"/>
<reference evidence="3 4" key="1">
    <citation type="submission" date="2018-11" db="EMBL/GenBank/DDBJ databases">
        <authorList>
            <consortium name="Pathogen Informatics"/>
        </authorList>
    </citation>
    <scope>NUCLEOTIDE SEQUENCE [LARGE SCALE GENOMIC DNA]</scope>
</reference>
<comment type="similarity">
    <text evidence="1 2">Belongs to the phospholipid scramblase family.</text>
</comment>
<evidence type="ECO:0000256" key="1">
    <source>
        <dbReference type="ARBA" id="ARBA00005350"/>
    </source>
</evidence>
<dbReference type="InterPro" id="IPR005552">
    <property type="entry name" value="Scramblase"/>
</dbReference>
<comment type="cofactor">
    <cofactor evidence="2">
        <name>Ca(2+)</name>
        <dbReference type="ChEBI" id="CHEBI:29108"/>
    </cofactor>
</comment>
<accession>A0A3P7P3P4</accession>
<dbReference type="EMBL" id="UYRU01054350">
    <property type="protein sequence ID" value="VDN12626.1"/>
    <property type="molecule type" value="Genomic_DNA"/>
</dbReference>
<keyword evidence="4" id="KW-1185">Reference proteome</keyword>
<dbReference type="OrthoDB" id="191150at2759"/>
<proteinExistence type="inferred from homology"/>
<evidence type="ECO:0000313" key="4">
    <source>
        <dbReference type="Proteomes" id="UP000281553"/>
    </source>
</evidence>
<gene>
    <name evidence="3" type="ORF">DILT_LOCUS8457</name>
</gene>
<comment type="function">
    <text evidence="2">May mediate accelerated ATP-independent bidirectional transbilayer migration of phospholipids upon binding calcium ions that results in a loss of phospholipid asymmetry in the plasma membrane.</text>
</comment>
<name>A0A3P7P3P4_DIBLA</name>
<keyword evidence="2" id="KW-0449">Lipoprotein</keyword>
<keyword evidence="2" id="KW-0106">Calcium</keyword>
<protein>
    <recommendedName>
        <fullName evidence="2">Phospholipid scramblase</fullName>
    </recommendedName>
</protein>
<evidence type="ECO:0000256" key="2">
    <source>
        <dbReference type="RuleBase" id="RU363116"/>
    </source>
</evidence>
<organism evidence="3 4">
    <name type="scientific">Dibothriocephalus latus</name>
    <name type="common">Fish tapeworm</name>
    <name type="synonym">Diphyllobothrium latum</name>
    <dbReference type="NCBI Taxonomy" id="60516"/>
    <lineage>
        <taxon>Eukaryota</taxon>
        <taxon>Metazoa</taxon>
        <taxon>Spiralia</taxon>
        <taxon>Lophotrochozoa</taxon>
        <taxon>Platyhelminthes</taxon>
        <taxon>Cestoda</taxon>
        <taxon>Eucestoda</taxon>
        <taxon>Diphyllobothriidea</taxon>
        <taxon>Diphyllobothriidae</taxon>
        <taxon>Dibothriocephalus</taxon>
    </lineage>
</organism>
<dbReference type="PANTHER" id="PTHR23248">
    <property type="entry name" value="PHOSPHOLIPID SCRAMBLASE-RELATED"/>
    <property type="match status" value="1"/>
</dbReference>
<sequence>MCPVPPVKLVVKQKKKMLEIFTGFETENKYVVSNALGQQVFYAMEHLSFIARQLLGRSRKFEMKLVDCSVSEVLSVYRPFKCCIRCCSLCPCSTACLDEVEINCPASGTVGCIRQQCRGCQTLYSVEDASNDRLLQIQGPALCCNFSCIGANVSYKVLTADGVHIVGEISKQWRGLLQEYLTDADTFAAKALLMAATFLIDFMFFERKQR</sequence>
<dbReference type="Proteomes" id="UP000281553">
    <property type="component" value="Unassembled WGS sequence"/>
</dbReference>